<sequence>MILTKAPIHLLDVNGLIALLNESHVHNAAMTDWFATTGLQWALCPFTEAGLLRFMTRPKTGDMSMEEANAMLARLKEHPGYHFQPITDDWHTLTASFSKRLHGHNQITDAYLLGMAISKGLILATFDQAILHLAGEHRRHVLMLKA</sequence>
<dbReference type="EMBL" id="SHKW01000008">
    <property type="protein sequence ID" value="RZU28928.1"/>
    <property type="molecule type" value="Genomic_DNA"/>
</dbReference>
<dbReference type="InterPro" id="IPR022907">
    <property type="entry name" value="VapC_family"/>
</dbReference>
<evidence type="ECO:0000313" key="8">
    <source>
        <dbReference type="Proteomes" id="UP000292958"/>
    </source>
</evidence>
<evidence type="ECO:0000313" key="7">
    <source>
        <dbReference type="EMBL" id="RZU28928.1"/>
    </source>
</evidence>
<keyword evidence="1 5" id="KW-1277">Toxin-antitoxin system</keyword>
<name>A0A4Q7XXW4_9BACT</name>
<dbReference type="EC" id="3.1.-.-" evidence="5"/>
<feature type="domain" description="PIN" evidence="6">
    <location>
        <begin position="10"/>
        <end position="134"/>
    </location>
</feature>
<dbReference type="InterPro" id="IPR006226">
    <property type="entry name" value="Mtu_PIN"/>
</dbReference>
<dbReference type="HAMAP" id="MF_00265">
    <property type="entry name" value="VapC_Nob1"/>
    <property type="match status" value="1"/>
</dbReference>
<dbReference type="Proteomes" id="UP000292958">
    <property type="component" value="Unassembled WGS sequence"/>
</dbReference>
<proteinExistence type="inferred from homology"/>
<comment type="function">
    <text evidence="5">Toxic component of a toxin-antitoxin (TA) system. An RNase.</text>
</comment>
<comment type="similarity">
    <text evidence="5">Belongs to the PINc/VapC protein family.</text>
</comment>
<dbReference type="SUPFAM" id="SSF88723">
    <property type="entry name" value="PIN domain-like"/>
    <property type="match status" value="1"/>
</dbReference>
<feature type="binding site" evidence="5">
    <location>
        <position position="109"/>
    </location>
    <ligand>
        <name>Mg(2+)</name>
        <dbReference type="ChEBI" id="CHEBI:18420"/>
    </ligand>
</feature>
<comment type="caution">
    <text evidence="7">The sequence shown here is derived from an EMBL/GenBank/DDBJ whole genome shotgun (WGS) entry which is preliminary data.</text>
</comment>
<keyword evidence="3 5" id="KW-0479">Metal-binding</keyword>
<dbReference type="NCBIfam" id="TIGR00028">
    <property type="entry name" value="Mtu_PIN_fam"/>
    <property type="match status" value="1"/>
</dbReference>
<evidence type="ECO:0000256" key="2">
    <source>
        <dbReference type="ARBA" id="ARBA00022722"/>
    </source>
</evidence>
<protein>
    <recommendedName>
        <fullName evidence="5">Ribonuclease VapC</fullName>
        <shortName evidence="5">RNase VapC</shortName>
        <ecNumber evidence="5">3.1.-.-</ecNumber>
    </recommendedName>
    <alternativeName>
        <fullName evidence="5">Toxin VapC</fullName>
    </alternativeName>
</protein>
<keyword evidence="2 5" id="KW-0540">Nuclease</keyword>
<feature type="binding site" evidence="5">
    <location>
        <position position="12"/>
    </location>
    <ligand>
        <name>Mg(2+)</name>
        <dbReference type="ChEBI" id="CHEBI:18420"/>
    </ligand>
</feature>
<dbReference type="GO" id="GO:0016788">
    <property type="term" value="F:hydrolase activity, acting on ester bonds"/>
    <property type="evidence" value="ECO:0007669"/>
    <property type="project" value="InterPro"/>
</dbReference>
<reference evidence="7 8" key="1">
    <citation type="submission" date="2019-02" db="EMBL/GenBank/DDBJ databases">
        <title>Genomic Encyclopedia of Archaeal and Bacterial Type Strains, Phase II (KMG-II): from individual species to whole genera.</title>
        <authorList>
            <person name="Goeker M."/>
        </authorList>
    </citation>
    <scope>NUCLEOTIDE SEQUENCE [LARGE SCALE GENOMIC DNA]</scope>
    <source>
        <strain evidence="7 8">DSM 18101</strain>
    </source>
</reference>
<dbReference type="GO" id="GO:0000287">
    <property type="term" value="F:magnesium ion binding"/>
    <property type="evidence" value="ECO:0007669"/>
    <property type="project" value="UniProtKB-UniRule"/>
</dbReference>
<gene>
    <name evidence="5" type="primary">vapC</name>
    <name evidence="7" type="ORF">BDD14_6513</name>
</gene>
<evidence type="ECO:0000259" key="6">
    <source>
        <dbReference type="Pfam" id="PF01850"/>
    </source>
</evidence>
<dbReference type="Pfam" id="PF01850">
    <property type="entry name" value="PIN"/>
    <property type="match status" value="1"/>
</dbReference>
<evidence type="ECO:0000256" key="3">
    <source>
        <dbReference type="ARBA" id="ARBA00022723"/>
    </source>
</evidence>
<evidence type="ECO:0000256" key="4">
    <source>
        <dbReference type="ARBA" id="ARBA00022801"/>
    </source>
</evidence>
<keyword evidence="5" id="KW-0800">Toxin</keyword>
<dbReference type="GO" id="GO:0004540">
    <property type="term" value="F:RNA nuclease activity"/>
    <property type="evidence" value="ECO:0007669"/>
    <property type="project" value="InterPro"/>
</dbReference>
<dbReference type="GO" id="GO:0045926">
    <property type="term" value="P:negative regulation of growth"/>
    <property type="evidence" value="ECO:0007669"/>
    <property type="project" value="UniProtKB-ARBA"/>
</dbReference>
<keyword evidence="5" id="KW-0460">Magnesium</keyword>
<accession>A0A4Q7XXW4</accession>
<dbReference type="AlphaFoldDB" id="A0A4Q7XXW4"/>
<keyword evidence="4 5" id="KW-0378">Hydrolase</keyword>
<keyword evidence="8" id="KW-1185">Reference proteome</keyword>
<dbReference type="InterPro" id="IPR029060">
    <property type="entry name" value="PIN-like_dom_sf"/>
</dbReference>
<organism evidence="7 8">
    <name type="scientific">Edaphobacter modestus</name>
    <dbReference type="NCBI Taxonomy" id="388466"/>
    <lineage>
        <taxon>Bacteria</taxon>
        <taxon>Pseudomonadati</taxon>
        <taxon>Acidobacteriota</taxon>
        <taxon>Terriglobia</taxon>
        <taxon>Terriglobales</taxon>
        <taxon>Acidobacteriaceae</taxon>
        <taxon>Edaphobacter</taxon>
    </lineage>
</organism>
<dbReference type="Gene3D" id="3.40.50.1010">
    <property type="entry name" value="5'-nuclease"/>
    <property type="match status" value="1"/>
</dbReference>
<evidence type="ECO:0000256" key="1">
    <source>
        <dbReference type="ARBA" id="ARBA00022649"/>
    </source>
</evidence>
<dbReference type="InterPro" id="IPR002716">
    <property type="entry name" value="PIN_dom"/>
</dbReference>
<dbReference type="GO" id="GO:0090729">
    <property type="term" value="F:toxin activity"/>
    <property type="evidence" value="ECO:0007669"/>
    <property type="project" value="UniProtKB-KW"/>
</dbReference>
<dbReference type="OrthoDB" id="196567at2"/>
<comment type="cofactor">
    <cofactor evidence="5">
        <name>Mg(2+)</name>
        <dbReference type="ChEBI" id="CHEBI:18420"/>
    </cofactor>
</comment>
<evidence type="ECO:0000256" key="5">
    <source>
        <dbReference type="HAMAP-Rule" id="MF_00265"/>
    </source>
</evidence>